<reference evidence="1" key="1">
    <citation type="submission" date="2024-03" db="EMBL/GenBank/DDBJ databases">
        <title>Novel Streptomyces species of biotechnological and ecological value are a feature of Machair soil.</title>
        <authorList>
            <person name="Prole J.R."/>
            <person name="Goodfellow M."/>
            <person name="Allenby N."/>
            <person name="Ward A.C."/>
        </authorList>
    </citation>
    <scope>NUCLEOTIDE SEQUENCE</scope>
    <source>
        <strain evidence="1">MS1.AVA.4</strain>
    </source>
</reference>
<keyword evidence="2" id="KW-1185">Reference proteome</keyword>
<dbReference type="EMBL" id="JBBKAI010000002">
    <property type="protein sequence ID" value="MEJ8661636.1"/>
    <property type="molecule type" value="Genomic_DNA"/>
</dbReference>
<protein>
    <submittedName>
        <fullName evidence="1">GAF domain-containing protein</fullName>
    </submittedName>
</protein>
<sequence>MHDVSVAAAVGRRALPQRLCAAFTRSLGAQRAALSFLPRMEHWRLLHATDEPALRGEATQFTLAGGPSVSAALRMRPVFVPDLHHSAHGSGSRLDEGLADVRQVLALPLRVQRTPVGVICLYYTERTEVTERHIAHGQHAADLALDALLRWRAVHACEDCECPVWTTDTRAARWDRIHQAAGYVAAREDCAVSEALSWLQVVGVRDGRSLLDLSDALLQTRPSAPHDSCAGVAEWPAPVGSGVPVGRRA</sequence>
<evidence type="ECO:0000313" key="2">
    <source>
        <dbReference type="Proteomes" id="UP001375539"/>
    </source>
</evidence>
<name>A0ACC6QTN1_9ACTN</name>
<comment type="caution">
    <text evidence="1">The sequence shown here is derived from an EMBL/GenBank/DDBJ whole genome shotgun (WGS) entry which is preliminary data.</text>
</comment>
<organism evidence="1 2">
    <name type="scientific">Streptomyces pratisoli</name>
    <dbReference type="NCBI Taxonomy" id="3139917"/>
    <lineage>
        <taxon>Bacteria</taxon>
        <taxon>Bacillati</taxon>
        <taxon>Actinomycetota</taxon>
        <taxon>Actinomycetes</taxon>
        <taxon>Kitasatosporales</taxon>
        <taxon>Streptomycetaceae</taxon>
        <taxon>Streptomyces</taxon>
    </lineage>
</organism>
<gene>
    <name evidence="1" type="ORF">WKI58_34880</name>
</gene>
<evidence type="ECO:0000313" key="1">
    <source>
        <dbReference type="EMBL" id="MEJ8661636.1"/>
    </source>
</evidence>
<dbReference type="Proteomes" id="UP001375539">
    <property type="component" value="Unassembled WGS sequence"/>
</dbReference>
<proteinExistence type="predicted"/>
<accession>A0ACC6QTN1</accession>